<accession>A0A9X0D4W3</accession>
<dbReference type="OrthoDB" id="5960123at2759"/>
<sequence>MCRDSALGLCLIYFVDGKEKKAVKKALRLFKRSTESKPLHYLWVNASCHPEYGDVFGISPQNLPVLLFAKPKQRLFKTLDGRHGSLSKGKKVASPGQTKEKKKEAKKTSNKAKDKREKKTQRGDEL</sequence>
<dbReference type="AlphaFoldDB" id="A0A9X0D4W3"/>
<keyword evidence="3" id="KW-1185">Reference proteome</keyword>
<reference evidence="2" key="1">
    <citation type="submission" date="2023-01" db="EMBL/GenBank/DDBJ databases">
        <title>Genome assembly of the deep-sea coral Lophelia pertusa.</title>
        <authorList>
            <person name="Herrera S."/>
            <person name="Cordes E."/>
        </authorList>
    </citation>
    <scope>NUCLEOTIDE SEQUENCE</scope>
    <source>
        <strain evidence="2">USNM1676648</strain>
        <tissue evidence="2">Polyp</tissue>
    </source>
</reference>
<organism evidence="2 3">
    <name type="scientific">Desmophyllum pertusum</name>
    <dbReference type="NCBI Taxonomy" id="174260"/>
    <lineage>
        <taxon>Eukaryota</taxon>
        <taxon>Metazoa</taxon>
        <taxon>Cnidaria</taxon>
        <taxon>Anthozoa</taxon>
        <taxon>Hexacorallia</taxon>
        <taxon>Scleractinia</taxon>
        <taxon>Caryophylliina</taxon>
        <taxon>Caryophylliidae</taxon>
        <taxon>Desmophyllum</taxon>
    </lineage>
</organism>
<evidence type="ECO:0000256" key="1">
    <source>
        <dbReference type="SAM" id="MobiDB-lite"/>
    </source>
</evidence>
<dbReference type="Proteomes" id="UP001163046">
    <property type="component" value="Unassembled WGS sequence"/>
</dbReference>
<gene>
    <name evidence="2" type="ORF">OS493_008754</name>
</gene>
<proteinExistence type="predicted"/>
<dbReference type="EMBL" id="MU825876">
    <property type="protein sequence ID" value="KAJ7386606.1"/>
    <property type="molecule type" value="Genomic_DNA"/>
</dbReference>
<comment type="caution">
    <text evidence="2">The sequence shown here is derived from an EMBL/GenBank/DDBJ whole genome shotgun (WGS) entry which is preliminary data.</text>
</comment>
<feature type="compositionally biased region" description="Basic and acidic residues" evidence="1">
    <location>
        <begin position="98"/>
        <end position="126"/>
    </location>
</feature>
<name>A0A9X0D4W3_9CNID</name>
<feature type="region of interest" description="Disordered" evidence="1">
    <location>
        <begin position="79"/>
        <end position="126"/>
    </location>
</feature>
<evidence type="ECO:0000313" key="2">
    <source>
        <dbReference type="EMBL" id="KAJ7386606.1"/>
    </source>
</evidence>
<protein>
    <submittedName>
        <fullName evidence="2">Uncharacterized protein</fullName>
    </submittedName>
</protein>
<evidence type="ECO:0000313" key="3">
    <source>
        <dbReference type="Proteomes" id="UP001163046"/>
    </source>
</evidence>